<comment type="caution">
    <text evidence="10">The sequence shown here is derived from an EMBL/GenBank/DDBJ whole genome shotgun (WGS) entry which is preliminary data.</text>
</comment>
<dbReference type="Proteomes" id="UP000654993">
    <property type="component" value="Unassembled WGS sequence"/>
</dbReference>
<reference evidence="10" key="2">
    <citation type="journal article" date="2021" name="Data Brief">
        <title>Draft genome sequence data of the facultative, thermophilic, xylanolytic bacterium Paenibacillus sp. strain DA-C8.</title>
        <authorList>
            <person name="Chhe C."/>
            <person name="Uke A."/>
            <person name="Baramee S."/>
            <person name="Ungkulpasvich U."/>
            <person name="Tachaapaikoon C."/>
            <person name="Pason P."/>
            <person name="Waeonukul R."/>
            <person name="Ratanakhanokchai K."/>
            <person name="Kosugi A."/>
        </authorList>
    </citation>
    <scope>NUCLEOTIDE SEQUENCE</scope>
    <source>
        <strain evidence="10">DA-C8</strain>
    </source>
</reference>
<feature type="transmembrane region" description="Helical" evidence="8">
    <location>
        <begin position="125"/>
        <end position="144"/>
    </location>
</feature>
<feature type="transmembrane region" description="Helical" evidence="8">
    <location>
        <begin position="39"/>
        <end position="58"/>
    </location>
</feature>
<evidence type="ECO:0000256" key="3">
    <source>
        <dbReference type="ARBA" id="ARBA00022448"/>
    </source>
</evidence>
<dbReference type="PROSITE" id="PS50850">
    <property type="entry name" value="MFS"/>
    <property type="match status" value="1"/>
</dbReference>
<evidence type="ECO:0000256" key="5">
    <source>
        <dbReference type="ARBA" id="ARBA00022692"/>
    </source>
</evidence>
<feature type="transmembrane region" description="Helical" evidence="8">
    <location>
        <begin position="291"/>
        <end position="316"/>
    </location>
</feature>
<feature type="domain" description="Major facilitator superfamily (MFS) profile" evidence="9">
    <location>
        <begin position="1"/>
        <end position="375"/>
    </location>
</feature>
<evidence type="ECO:0000256" key="8">
    <source>
        <dbReference type="SAM" id="Phobius"/>
    </source>
</evidence>
<accession>A0A916VEG0</accession>
<organism evidence="10 11">
    <name type="scientific">Insulibacter thermoxylanivorax</name>
    <dbReference type="NCBI Taxonomy" id="2749268"/>
    <lineage>
        <taxon>Bacteria</taxon>
        <taxon>Bacillati</taxon>
        <taxon>Bacillota</taxon>
        <taxon>Bacilli</taxon>
        <taxon>Bacillales</taxon>
        <taxon>Paenibacillaceae</taxon>
        <taxon>Insulibacter</taxon>
    </lineage>
</organism>
<dbReference type="InterPro" id="IPR011701">
    <property type="entry name" value="MFS"/>
</dbReference>
<dbReference type="InterPro" id="IPR036259">
    <property type="entry name" value="MFS_trans_sf"/>
</dbReference>
<feature type="transmembrane region" description="Helical" evidence="8">
    <location>
        <begin position="156"/>
        <end position="174"/>
    </location>
</feature>
<feature type="transmembrane region" description="Helical" evidence="8">
    <location>
        <begin position="96"/>
        <end position="113"/>
    </location>
</feature>
<dbReference type="AlphaFoldDB" id="A0A916VEG0"/>
<feature type="transmembrane region" description="Helical" evidence="8">
    <location>
        <begin position="323"/>
        <end position="343"/>
    </location>
</feature>
<comment type="subcellular location">
    <subcellularLocation>
        <location evidence="1">Cell membrane</location>
        <topology evidence="1">Multi-pass membrane protein</topology>
    </subcellularLocation>
</comment>
<dbReference type="Pfam" id="PF07690">
    <property type="entry name" value="MFS_1"/>
    <property type="match status" value="1"/>
</dbReference>
<reference evidence="10" key="1">
    <citation type="submission" date="2020-08" db="EMBL/GenBank/DDBJ databases">
        <authorList>
            <person name="Uke A."/>
            <person name="Chhe C."/>
            <person name="Baramee S."/>
            <person name="Kosugi A."/>
        </authorList>
    </citation>
    <scope>NUCLEOTIDE SEQUENCE</scope>
    <source>
        <strain evidence="10">DA-C8</strain>
    </source>
</reference>
<evidence type="ECO:0000313" key="11">
    <source>
        <dbReference type="Proteomes" id="UP000654993"/>
    </source>
</evidence>
<evidence type="ECO:0000256" key="1">
    <source>
        <dbReference type="ARBA" id="ARBA00004651"/>
    </source>
</evidence>
<comment type="similarity">
    <text evidence="2">Belongs to the major facilitator superfamily.</text>
</comment>
<evidence type="ECO:0000256" key="6">
    <source>
        <dbReference type="ARBA" id="ARBA00022989"/>
    </source>
</evidence>
<gene>
    <name evidence="10" type="ORF">PRECH8_04730</name>
</gene>
<feature type="transmembrane region" description="Helical" evidence="8">
    <location>
        <begin position="266"/>
        <end position="285"/>
    </location>
</feature>
<keyword evidence="3" id="KW-0813">Transport</keyword>
<sequence length="390" mass="41990">MTAVMSSGALVVVSLMYVTIPLIDVFAEVYNTQQEKAAWAGSIYALGYAAGCLLVGVIGERYRKSRILVIGLLILSLCTLLVGVSLSLFWLIFSRFIQGVVAALFPITALAYTADVIPPRFRPTALAFISCSFFLAGIFGQLYAQWMENWLGWRMVFYLLSFLYIIFALITCLLPQSRKVRMHGHKTDLFRRFGALFRVPGLPIAFVLSSTVLLCFVAMYSGLEFYIPEQFGAHPEGLMRLRIVGIPGILLSLAAGMLMRWWGAKALFIAGLGVSCIGLLIQMLTAAYLPIAVGSVITVAGLSLANPSILVLVGMLSGRAQAAAFAVNAAAVFVGASAGPLMAAYIASYAQLCAVLIAVLFLAMLAAAFGIREERSKSAGALQALRVRGR</sequence>
<feature type="transmembrane region" description="Helical" evidence="8">
    <location>
        <begin position="195"/>
        <end position="219"/>
    </location>
</feature>
<keyword evidence="5 8" id="KW-0812">Transmembrane</keyword>
<feature type="transmembrane region" description="Helical" evidence="8">
    <location>
        <begin position="7"/>
        <end position="27"/>
    </location>
</feature>
<dbReference type="SUPFAM" id="SSF103473">
    <property type="entry name" value="MFS general substrate transporter"/>
    <property type="match status" value="1"/>
</dbReference>
<dbReference type="InterPro" id="IPR020846">
    <property type="entry name" value="MFS_dom"/>
</dbReference>
<evidence type="ECO:0000313" key="10">
    <source>
        <dbReference type="EMBL" id="GFR37177.1"/>
    </source>
</evidence>
<evidence type="ECO:0000256" key="7">
    <source>
        <dbReference type="ARBA" id="ARBA00023136"/>
    </source>
</evidence>
<dbReference type="PANTHER" id="PTHR43271:SF2">
    <property type="entry name" value="BLL2771 PROTEIN"/>
    <property type="match status" value="1"/>
</dbReference>
<feature type="transmembrane region" description="Helical" evidence="8">
    <location>
        <begin position="349"/>
        <end position="371"/>
    </location>
</feature>
<keyword evidence="6 8" id="KW-1133">Transmembrane helix</keyword>
<dbReference type="GO" id="GO:0005886">
    <property type="term" value="C:plasma membrane"/>
    <property type="evidence" value="ECO:0007669"/>
    <property type="project" value="UniProtKB-SubCell"/>
</dbReference>
<dbReference type="EMBL" id="BMAQ01000003">
    <property type="protein sequence ID" value="GFR37177.1"/>
    <property type="molecule type" value="Genomic_DNA"/>
</dbReference>
<dbReference type="PANTHER" id="PTHR43271">
    <property type="entry name" value="BLL2771 PROTEIN"/>
    <property type="match status" value="1"/>
</dbReference>
<name>A0A916VEG0_9BACL</name>
<keyword evidence="7 8" id="KW-0472">Membrane</keyword>
<dbReference type="GO" id="GO:0022857">
    <property type="term" value="F:transmembrane transporter activity"/>
    <property type="evidence" value="ECO:0007669"/>
    <property type="project" value="InterPro"/>
</dbReference>
<evidence type="ECO:0000259" key="9">
    <source>
        <dbReference type="PROSITE" id="PS50850"/>
    </source>
</evidence>
<feature type="transmembrane region" description="Helical" evidence="8">
    <location>
        <begin position="67"/>
        <end position="90"/>
    </location>
</feature>
<dbReference type="Gene3D" id="1.20.1250.20">
    <property type="entry name" value="MFS general substrate transporter like domains"/>
    <property type="match status" value="1"/>
</dbReference>
<evidence type="ECO:0000256" key="2">
    <source>
        <dbReference type="ARBA" id="ARBA00008335"/>
    </source>
</evidence>
<keyword evidence="11" id="KW-1185">Reference proteome</keyword>
<keyword evidence="4" id="KW-1003">Cell membrane</keyword>
<protein>
    <submittedName>
        <fullName evidence="10">MFS transporter</fullName>
    </submittedName>
</protein>
<evidence type="ECO:0000256" key="4">
    <source>
        <dbReference type="ARBA" id="ARBA00022475"/>
    </source>
</evidence>
<feature type="transmembrane region" description="Helical" evidence="8">
    <location>
        <begin position="239"/>
        <end position="259"/>
    </location>
</feature>
<proteinExistence type="inferred from homology"/>